<sequence>MESAIIFVPMVLFYGGQMVCHAAVAVAVWRVANALRAA</sequence>
<keyword evidence="3" id="KW-1185">Reference proteome</keyword>
<evidence type="ECO:0000256" key="1">
    <source>
        <dbReference type="SAM" id="Phobius"/>
    </source>
</evidence>
<dbReference type="KEGG" id="gms:SOIL9_60330"/>
<reference evidence="2 3" key="1">
    <citation type="submission" date="2019-05" db="EMBL/GenBank/DDBJ databases">
        <authorList>
            <consortium name="Science for Life Laboratories"/>
        </authorList>
    </citation>
    <scope>NUCLEOTIDE SEQUENCE [LARGE SCALE GENOMIC DNA]</scope>
    <source>
        <strain evidence="2">Soil9</strain>
    </source>
</reference>
<gene>
    <name evidence="2" type="ORF">SOIL9_60330</name>
</gene>
<accession>A0A6P2CRX2</accession>
<keyword evidence="1" id="KW-1133">Transmembrane helix</keyword>
<organism evidence="2 3">
    <name type="scientific">Gemmata massiliana</name>
    <dbReference type="NCBI Taxonomy" id="1210884"/>
    <lineage>
        <taxon>Bacteria</taxon>
        <taxon>Pseudomonadati</taxon>
        <taxon>Planctomycetota</taxon>
        <taxon>Planctomycetia</taxon>
        <taxon>Gemmatales</taxon>
        <taxon>Gemmataceae</taxon>
        <taxon>Gemmata</taxon>
    </lineage>
</organism>
<evidence type="ECO:0000313" key="3">
    <source>
        <dbReference type="Proteomes" id="UP000464178"/>
    </source>
</evidence>
<keyword evidence="1" id="KW-0472">Membrane</keyword>
<protein>
    <submittedName>
        <fullName evidence="2">Uncharacterized protein</fullName>
    </submittedName>
</protein>
<proteinExistence type="predicted"/>
<keyword evidence="1" id="KW-0812">Transmembrane</keyword>
<dbReference type="EMBL" id="LR593886">
    <property type="protein sequence ID" value="VTR91681.1"/>
    <property type="molecule type" value="Genomic_DNA"/>
</dbReference>
<evidence type="ECO:0000313" key="2">
    <source>
        <dbReference type="EMBL" id="VTR91681.1"/>
    </source>
</evidence>
<feature type="transmembrane region" description="Helical" evidence="1">
    <location>
        <begin position="6"/>
        <end position="29"/>
    </location>
</feature>
<name>A0A6P2CRX2_9BACT</name>
<dbReference type="AlphaFoldDB" id="A0A6P2CRX2"/>
<dbReference type="Proteomes" id="UP000464178">
    <property type="component" value="Chromosome"/>
</dbReference>